<evidence type="ECO:0000313" key="2">
    <source>
        <dbReference type="EMBL" id="NFJ09417.1"/>
    </source>
</evidence>
<keyword evidence="1" id="KW-0472">Membrane</keyword>
<keyword evidence="1" id="KW-0812">Transmembrane</keyword>
<dbReference type="Proteomes" id="UP000480039">
    <property type="component" value="Unassembled WGS sequence"/>
</dbReference>
<feature type="transmembrane region" description="Helical" evidence="1">
    <location>
        <begin position="30"/>
        <end position="56"/>
    </location>
</feature>
<evidence type="ECO:0000313" key="3">
    <source>
        <dbReference type="Proteomes" id="UP000480039"/>
    </source>
</evidence>
<accession>A0A846JBK7</accession>
<dbReference type="EMBL" id="SWQE01000007">
    <property type="protein sequence ID" value="NFJ09417.1"/>
    <property type="molecule type" value="Genomic_DNA"/>
</dbReference>
<protein>
    <submittedName>
        <fullName evidence="2">Uncharacterized protein</fullName>
    </submittedName>
</protein>
<reference evidence="2 3" key="1">
    <citation type="submission" date="2019-04" db="EMBL/GenBank/DDBJ databases">
        <title>Genome sequencing of Clostridium botulinum Groups I-IV and Clostridium butyricum.</title>
        <authorList>
            <person name="Brunt J."/>
            <person name="Van Vliet A.H.M."/>
            <person name="Stringer S.C."/>
            <person name="Carter A.T."/>
            <person name="Peck M.W."/>
        </authorList>
    </citation>
    <scope>NUCLEOTIDE SEQUENCE [LARGE SCALE GENOMIC DNA]</scope>
    <source>
        <strain evidence="2 3">Colworth BL30</strain>
    </source>
</reference>
<evidence type="ECO:0000256" key="1">
    <source>
        <dbReference type="SAM" id="Phobius"/>
    </source>
</evidence>
<dbReference type="AlphaFoldDB" id="A0A846JBK7"/>
<gene>
    <name evidence="2" type="ORF">FC871_13235</name>
</gene>
<sequence>MYYILTTRLVGILGIINMLLGFISKNHAPYIIGAALIVVSLALKFMPSIICFFLYIRDNKKSS</sequence>
<comment type="caution">
    <text evidence="2">The sequence shown here is derived from an EMBL/GenBank/DDBJ whole genome shotgun (WGS) entry which is preliminary data.</text>
</comment>
<keyword evidence="1" id="KW-1133">Transmembrane helix</keyword>
<organism evidence="2 3">
    <name type="scientific">Clostridium botulinum</name>
    <dbReference type="NCBI Taxonomy" id="1491"/>
    <lineage>
        <taxon>Bacteria</taxon>
        <taxon>Bacillati</taxon>
        <taxon>Bacillota</taxon>
        <taxon>Clostridia</taxon>
        <taxon>Eubacteriales</taxon>
        <taxon>Clostridiaceae</taxon>
        <taxon>Clostridium</taxon>
    </lineage>
</organism>
<feature type="transmembrane region" description="Helical" evidence="1">
    <location>
        <begin position="7"/>
        <end position="24"/>
    </location>
</feature>
<proteinExistence type="predicted"/>
<name>A0A846JBK7_CLOBO</name>